<dbReference type="GO" id="GO:0009507">
    <property type="term" value="C:chloroplast"/>
    <property type="evidence" value="ECO:0000318"/>
    <property type="project" value="GO_Central"/>
</dbReference>
<reference evidence="6" key="3">
    <citation type="submission" date="2015-04" db="UniProtKB">
        <authorList>
            <consortium name="EnsemblPlants"/>
        </authorList>
    </citation>
    <scope>IDENTIFICATION</scope>
    <source>
        <strain evidence="6">cv. Jemalong A17</strain>
    </source>
</reference>
<dbReference type="EMBL" id="PSQE01000002">
    <property type="protein sequence ID" value="RHN73235.1"/>
    <property type="molecule type" value="Genomic_DNA"/>
</dbReference>
<dbReference type="InterPro" id="IPR003690">
    <property type="entry name" value="MTERF"/>
</dbReference>
<evidence type="ECO:0000313" key="4">
    <source>
        <dbReference type="EMBL" id="KEH37303.1"/>
    </source>
</evidence>
<reference evidence="4 7" key="1">
    <citation type="journal article" date="2011" name="Nature">
        <title>The Medicago genome provides insight into the evolution of rhizobial symbioses.</title>
        <authorList>
            <person name="Young N.D."/>
            <person name="Debelle F."/>
            <person name="Oldroyd G.E."/>
            <person name="Geurts R."/>
            <person name="Cannon S.B."/>
            <person name="Udvardi M.K."/>
            <person name="Benedito V.A."/>
            <person name="Mayer K.F."/>
            <person name="Gouzy J."/>
            <person name="Schoof H."/>
            <person name="Van de Peer Y."/>
            <person name="Proost S."/>
            <person name="Cook D.R."/>
            <person name="Meyers B.C."/>
            <person name="Spannagl M."/>
            <person name="Cheung F."/>
            <person name="De Mita S."/>
            <person name="Krishnakumar V."/>
            <person name="Gundlach H."/>
            <person name="Zhou S."/>
            <person name="Mudge J."/>
            <person name="Bharti A.K."/>
            <person name="Murray J.D."/>
            <person name="Naoumkina M.A."/>
            <person name="Rosen B."/>
            <person name="Silverstein K.A."/>
            <person name="Tang H."/>
            <person name="Rombauts S."/>
            <person name="Zhao P.X."/>
            <person name="Zhou P."/>
            <person name="Barbe V."/>
            <person name="Bardou P."/>
            <person name="Bechner M."/>
            <person name="Bellec A."/>
            <person name="Berger A."/>
            <person name="Berges H."/>
            <person name="Bidwell S."/>
            <person name="Bisseling T."/>
            <person name="Choisne N."/>
            <person name="Couloux A."/>
            <person name="Denny R."/>
            <person name="Deshpande S."/>
            <person name="Dai X."/>
            <person name="Doyle J.J."/>
            <person name="Dudez A.M."/>
            <person name="Farmer A.D."/>
            <person name="Fouteau S."/>
            <person name="Franken C."/>
            <person name="Gibelin C."/>
            <person name="Gish J."/>
            <person name="Goldstein S."/>
            <person name="Gonzalez A.J."/>
            <person name="Green P.J."/>
            <person name="Hallab A."/>
            <person name="Hartog M."/>
            <person name="Hua A."/>
            <person name="Humphray S.J."/>
            <person name="Jeong D.H."/>
            <person name="Jing Y."/>
            <person name="Jocker A."/>
            <person name="Kenton S.M."/>
            <person name="Kim D.J."/>
            <person name="Klee K."/>
            <person name="Lai H."/>
            <person name="Lang C."/>
            <person name="Lin S."/>
            <person name="Macmil S.L."/>
            <person name="Magdelenat G."/>
            <person name="Matthews L."/>
            <person name="McCorrison J."/>
            <person name="Monaghan E.L."/>
            <person name="Mun J.H."/>
            <person name="Najar F.Z."/>
            <person name="Nicholson C."/>
            <person name="Noirot C."/>
            <person name="O'Bleness M."/>
            <person name="Paule C.R."/>
            <person name="Poulain J."/>
            <person name="Prion F."/>
            <person name="Qin B."/>
            <person name="Qu C."/>
            <person name="Retzel E.F."/>
            <person name="Riddle C."/>
            <person name="Sallet E."/>
            <person name="Samain S."/>
            <person name="Samson N."/>
            <person name="Sanders I."/>
            <person name="Saurat O."/>
            <person name="Scarpelli C."/>
            <person name="Schiex T."/>
            <person name="Segurens B."/>
            <person name="Severin A.J."/>
            <person name="Sherrier D.J."/>
            <person name="Shi R."/>
            <person name="Sims S."/>
            <person name="Singer S.R."/>
            <person name="Sinharoy S."/>
            <person name="Sterck L."/>
            <person name="Viollet A."/>
            <person name="Wang B.B."/>
            <person name="Wang K."/>
            <person name="Wang M."/>
            <person name="Wang X."/>
            <person name="Warfsmann J."/>
            <person name="Weissenbach J."/>
            <person name="White D.D."/>
            <person name="White J.D."/>
            <person name="Wiley G.B."/>
            <person name="Wincker P."/>
            <person name="Xing Y."/>
            <person name="Yang L."/>
            <person name="Yao Z."/>
            <person name="Ying F."/>
            <person name="Zhai J."/>
            <person name="Zhou L."/>
            <person name="Zuber A."/>
            <person name="Denarie J."/>
            <person name="Dixon R.A."/>
            <person name="May G.D."/>
            <person name="Schwartz D.C."/>
            <person name="Rogers J."/>
            <person name="Quetier F."/>
            <person name="Town C.D."/>
            <person name="Roe B.A."/>
        </authorList>
    </citation>
    <scope>NUCLEOTIDE SEQUENCE [LARGE SCALE GENOMIC DNA]</scope>
    <source>
        <strain evidence="4">A17</strain>
        <strain evidence="6 7">cv. Jemalong A17</strain>
    </source>
</reference>
<reference evidence="8" key="4">
    <citation type="journal article" date="2018" name="Nat. Plants">
        <title>Whole-genome landscape of Medicago truncatula symbiotic genes.</title>
        <authorList>
            <person name="Pecrix Y."/>
            <person name="Staton S.E."/>
            <person name="Sallet E."/>
            <person name="Lelandais-Briere C."/>
            <person name="Moreau S."/>
            <person name="Carrere S."/>
            <person name="Blein T."/>
            <person name="Jardinaud M.F."/>
            <person name="Latrasse D."/>
            <person name="Zouine M."/>
            <person name="Zahm M."/>
            <person name="Kreplak J."/>
            <person name="Mayjonade B."/>
            <person name="Satge C."/>
            <person name="Perez M."/>
            <person name="Cauet S."/>
            <person name="Marande W."/>
            <person name="Chantry-Darmon C."/>
            <person name="Lopez-Roques C."/>
            <person name="Bouchez O."/>
            <person name="Berard A."/>
            <person name="Debelle F."/>
            <person name="Munos S."/>
            <person name="Bendahmane A."/>
            <person name="Berges H."/>
            <person name="Niebel A."/>
            <person name="Buitink J."/>
            <person name="Frugier F."/>
            <person name="Benhamed M."/>
            <person name="Crespi M."/>
            <person name="Gouzy J."/>
            <person name="Gamas P."/>
        </authorList>
    </citation>
    <scope>NUCLEOTIDE SEQUENCE [LARGE SCALE GENOMIC DNA]</scope>
    <source>
        <strain evidence="8">cv. Jemalong A17</strain>
    </source>
</reference>
<proteinExistence type="inferred from homology"/>
<dbReference type="STRING" id="3880.A0A072V7I7"/>
<gene>
    <name evidence="6" type="primary">25488171</name>
    <name evidence="4" type="ordered locus">MTR_2g437260</name>
    <name evidence="5" type="ORF">MtrunA17_Chr2g0296301</name>
</gene>
<dbReference type="GO" id="GO:0003676">
    <property type="term" value="F:nucleic acid binding"/>
    <property type="evidence" value="ECO:0007669"/>
    <property type="project" value="InterPro"/>
</dbReference>
<keyword evidence="7" id="KW-1185">Reference proteome</keyword>
<dbReference type="EnsemblPlants" id="KEH37303">
    <property type="protein sequence ID" value="KEH37303"/>
    <property type="gene ID" value="MTR_2g437260"/>
</dbReference>
<dbReference type="Gramene" id="rna9029">
    <property type="protein sequence ID" value="RHN73235.1"/>
    <property type="gene ID" value="gene9029"/>
</dbReference>
<comment type="similarity">
    <text evidence="1">Belongs to the mTERF family.</text>
</comment>
<dbReference type="Gene3D" id="1.25.70.10">
    <property type="entry name" value="Transcription termination factor 3, mitochondrial"/>
    <property type="match status" value="1"/>
</dbReference>
<accession>A0A072V7I7</accession>
<dbReference type="PANTHER" id="PTHR13068">
    <property type="entry name" value="CGI-12 PROTEIN-RELATED"/>
    <property type="match status" value="1"/>
</dbReference>
<protein>
    <submittedName>
        <fullName evidence="5">Putative transcription regulator mTERF family</fullName>
    </submittedName>
    <submittedName>
        <fullName evidence="4">mTERF protein</fullName>
    </submittedName>
</protein>
<dbReference type="HOGENOM" id="CLU_034145_1_2_1"/>
<dbReference type="Proteomes" id="UP000265566">
    <property type="component" value="Chromosome 2"/>
</dbReference>
<keyword evidence="2" id="KW-0806">Transcription termination</keyword>
<dbReference type="EMBL" id="CM001218">
    <property type="protein sequence ID" value="KEH37303.1"/>
    <property type="molecule type" value="Genomic_DNA"/>
</dbReference>
<evidence type="ECO:0000256" key="3">
    <source>
        <dbReference type="ARBA" id="ARBA00022946"/>
    </source>
</evidence>
<evidence type="ECO:0000313" key="6">
    <source>
        <dbReference type="EnsemblPlants" id="KEH37303"/>
    </source>
</evidence>
<dbReference type="GO" id="GO:0009658">
    <property type="term" value="P:chloroplast organization"/>
    <property type="evidence" value="ECO:0000318"/>
    <property type="project" value="GO_Central"/>
</dbReference>
<organism evidence="4 7">
    <name type="scientific">Medicago truncatula</name>
    <name type="common">Barrel medic</name>
    <name type="synonym">Medicago tribuloides</name>
    <dbReference type="NCBI Taxonomy" id="3880"/>
    <lineage>
        <taxon>Eukaryota</taxon>
        <taxon>Viridiplantae</taxon>
        <taxon>Streptophyta</taxon>
        <taxon>Embryophyta</taxon>
        <taxon>Tracheophyta</taxon>
        <taxon>Spermatophyta</taxon>
        <taxon>Magnoliopsida</taxon>
        <taxon>eudicotyledons</taxon>
        <taxon>Gunneridae</taxon>
        <taxon>Pentapetalae</taxon>
        <taxon>rosids</taxon>
        <taxon>fabids</taxon>
        <taxon>Fabales</taxon>
        <taxon>Fabaceae</taxon>
        <taxon>Papilionoideae</taxon>
        <taxon>50 kb inversion clade</taxon>
        <taxon>NPAAA clade</taxon>
        <taxon>Hologalegina</taxon>
        <taxon>IRL clade</taxon>
        <taxon>Trifolieae</taxon>
        <taxon>Medicago</taxon>
    </lineage>
</organism>
<dbReference type="PANTHER" id="PTHR13068:SF91">
    <property type="entry name" value="TRANSCRIPTION TERMINATION FACTOR FAMILY PROTEIN"/>
    <property type="match status" value="1"/>
</dbReference>
<dbReference type="FunFam" id="1.25.70.10:FF:000001">
    <property type="entry name" value="Mitochondrial transcription termination factor-like"/>
    <property type="match status" value="1"/>
</dbReference>
<dbReference type="SMART" id="SM00733">
    <property type="entry name" value="Mterf"/>
    <property type="match status" value="4"/>
</dbReference>
<keyword evidence="3" id="KW-0809">Transit peptide</keyword>
<sequence length="393" mass="45596">MFKTFLNRNAFAISKTSTALQYSLRFLTTAITSDSNSFAVSYLIHKFGFTPESALKASKQLYFKTSQKPDSVINFFKNHGFNDSDIQNIIKREPWLLSCDTHKRILPKFQFLLSKGASTSDILRIVVGNPRFMKSSLKNRVIPNYNLITQFLKSNQKAMSSVILCPSLICCNYMISNINLMIDNGVCNTSIYRILSTRPNAIFRVPRKVGETMNELKNMGFDPTRYNFGDALLARLCLSKSTWNDRIDTFKKWGWSEETVMEAIRKQPKCMLVSDEKINRVLSFWVNELGWDSSYLAKGPGMFCYCLEKRIIPRAMVVFYLLTKGLRSEFASLTGPFYASEKFFMERYVLFYEEDASHLLKLYHQMMKMADKKVQQNHKSWQIPFVKRLIVEK</sequence>
<evidence type="ECO:0000256" key="2">
    <source>
        <dbReference type="ARBA" id="ARBA00022472"/>
    </source>
</evidence>
<evidence type="ECO:0000313" key="8">
    <source>
        <dbReference type="Proteomes" id="UP000265566"/>
    </source>
</evidence>
<dbReference type="InterPro" id="IPR038538">
    <property type="entry name" value="MTERF_sf"/>
</dbReference>
<keyword evidence="2" id="KW-0805">Transcription regulation</keyword>
<evidence type="ECO:0000313" key="7">
    <source>
        <dbReference type="Proteomes" id="UP000002051"/>
    </source>
</evidence>
<dbReference type="OrthoDB" id="637682at2759"/>
<reference evidence="5" key="5">
    <citation type="journal article" date="2018" name="Nat. Plants">
        <title>Whole-genome landscape of Medicago truncatula symbiotic genes.</title>
        <authorList>
            <person name="Pecrix Y."/>
            <person name="Gamas P."/>
            <person name="Carrere S."/>
        </authorList>
    </citation>
    <scope>NUCLEOTIDE SEQUENCE</scope>
    <source>
        <tissue evidence="5">Leaves</tissue>
    </source>
</reference>
<dbReference type="GO" id="GO:0006353">
    <property type="term" value="P:DNA-templated transcription termination"/>
    <property type="evidence" value="ECO:0007669"/>
    <property type="project" value="UniProtKB-KW"/>
</dbReference>
<name>A0A072V7I7_MEDTR</name>
<dbReference type="Proteomes" id="UP000002051">
    <property type="component" value="Chromosome 2"/>
</dbReference>
<evidence type="ECO:0000313" key="5">
    <source>
        <dbReference type="EMBL" id="RHN73235.1"/>
    </source>
</evidence>
<dbReference type="Pfam" id="PF02536">
    <property type="entry name" value="mTERF"/>
    <property type="match status" value="1"/>
</dbReference>
<evidence type="ECO:0000256" key="1">
    <source>
        <dbReference type="ARBA" id="ARBA00007692"/>
    </source>
</evidence>
<reference evidence="4 7" key="2">
    <citation type="journal article" date="2014" name="BMC Genomics">
        <title>An improved genome release (version Mt4.0) for the model legume Medicago truncatula.</title>
        <authorList>
            <person name="Tang H."/>
            <person name="Krishnakumar V."/>
            <person name="Bidwell S."/>
            <person name="Rosen B."/>
            <person name="Chan A."/>
            <person name="Zhou S."/>
            <person name="Gentzbittel L."/>
            <person name="Childs K.L."/>
            <person name="Yandell M."/>
            <person name="Gundlach H."/>
            <person name="Mayer K.F."/>
            <person name="Schwartz D.C."/>
            <person name="Town C.D."/>
        </authorList>
    </citation>
    <scope>GENOME REANNOTATION</scope>
    <source>
        <strain evidence="4">A17</strain>
        <strain evidence="6 7">cv. Jemalong A17</strain>
    </source>
</reference>
<keyword evidence="2" id="KW-0804">Transcription</keyword>
<dbReference type="AlphaFoldDB" id="A0A072V7I7"/>